<protein>
    <submittedName>
        <fullName evidence="1">Uncharacterized protein</fullName>
    </submittedName>
</protein>
<evidence type="ECO:0000313" key="2">
    <source>
        <dbReference type="Proteomes" id="UP000562395"/>
    </source>
</evidence>
<dbReference type="AlphaFoldDB" id="A0A7W5ZU57"/>
<dbReference type="Proteomes" id="UP000562395">
    <property type="component" value="Unassembled WGS sequence"/>
</dbReference>
<dbReference type="EMBL" id="JACICY010000002">
    <property type="protein sequence ID" value="MBB3859988.1"/>
    <property type="molecule type" value="Genomic_DNA"/>
</dbReference>
<proteinExistence type="predicted"/>
<dbReference type="RefSeq" id="WP_183612248.1">
    <property type="nucleotide sequence ID" value="NZ_JACICY010000002.1"/>
</dbReference>
<comment type="caution">
    <text evidence="1">The sequence shown here is derived from an EMBL/GenBank/DDBJ whole genome shotgun (WGS) entry which is preliminary data.</text>
</comment>
<accession>A0A7W5ZU57</accession>
<evidence type="ECO:0000313" key="1">
    <source>
        <dbReference type="EMBL" id="MBB3859988.1"/>
    </source>
</evidence>
<keyword evidence="2" id="KW-1185">Reference proteome</keyword>
<sequence length="105" mass="11579">MRSDVKSLLDRLNQSQFRYKEFADRFSDLETWPIFEAVIRDSRVFNYAGASSVQATSTTFPDSPPIGSVLSRKYGAPEAVSQGNTSADVRTLLARISSAAEKGEI</sequence>
<name>A0A7W5ZU57_9SPHN</name>
<reference evidence="1 2" key="1">
    <citation type="submission" date="2020-08" db="EMBL/GenBank/DDBJ databases">
        <title>Genomic Encyclopedia of Type Strains, Phase IV (KMG-IV): sequencing the most valuable type-strain genomes for metagenomic binning, comparative biology and taxonomic classification.</title>
        <authorList>
            <person name="Goeker M."/>
        </authorList>
    </citation>
    <scope>NUCLEOTIDE SEQUENCE [LARGE SCALE GENOMIC DNA]</scope>
    <source>
        <strain evidence="1 2">DSM 14552</strain>
    </source>
</reference>
<organism evidence="1 2">
    <name type="scientific">Novosphingobium hassiacum</name>
    <dbReference type="NCBI Taxonomy" id="173676"/>
    <lineage>
        <taxon>Bacteria</taxon>
        <taxon>Pseudomonadati</taxon>
        <taxon>Pseudomonadota</taxon>
        <taxon>Alphaproteobacteria</taxon>
        <taxon>Sphingomonadales</taxon>
        <taxon>Sphingomonadaceae</taxon>
        <taxon>Novosphingobium</taxon>
    </lineage>
</organism>
<gene>
    <name evidence="1" type="ORF">GGQ88_001249</name>
</gene>